<accession>A0A9Q0LEC2</accession>
<dbReference type="AlphaFoldDB" id="A0A9Q0LEC2"/>
<dbReference type="Gene3D" id="3.30.450.20">
    <property type="entry name" value="PAS domain"/>
    <property type="match status" value="1"/>
</dbReference>
<dbReference type="EMBL" id="JAPDFW010000092">
    <property type="protein sequence ID" value="KAJ5070834.1"/>
    <property type="molecule type" value="Genomic_DNA"/>
</dbReference>
<dbReference type="Proteomes" id="UP001149090">
    <property type="component" value="Unassembled WGS sequence"/>
</dbReference>
<evidence type="ECO:0000259" key="3">
    <source>
        <dbReference type="Pfam" id="PF00989"/>
    </source>
</evidence>
<protein>
    <submittedName>
        <fullName evidence="4">Protein networked 4a</fullName>
    </submittedName>
</protein>
<feature type="compositionally biased region" description="Basic and acidic residues" evidence="2">
    <location>
        <begin position="146"/>
        <end position="167"/>
    </location>
</feature>
<evidence type="ECO:0000313" key="4">
    <source>
        <dbReference type="EMBL" id="KAJ5070834.1"/>
    </source>
</evidence>
<evidence type="ECO:0000313" key="5">
    <source>
        <dbReference type="Proteomes" id="UP001149090"/>
    </source>
</evidence>
<dbReference type="InterPro" id="IPR035965">
    <property type="entry name" value="PAS-like_dom_sf"/>
</dbReference>
<dbReference type="SUPFAM" id="SSF55785">
    <property type="entry name" value="PYP-like sensor domain (PAS domain)"/>
    <property type="match status" value="1"/>
</dbReference>
<dbReference type="InterPro" id="IPR013767">
    <property type="entry name" value="PAS_fold"/>
</dbReference>
<organism evidence="4 5">
    <name type="scientific">Anaeramoeba ignava</name>
    <name type="common">Anaerobic marine amoeba</name>
    <dbReference type="NCBI Taxonomy" id="1746090"/>
    <lineage>
        <taxon>Eukaryota</taxon>
        <taxon>Metamonada</taxon>
        <taxon>Anaeramoebidae</taxon>
        <taxon>Anaeramoeba</taxon>
    </lineage>
</organism>
<comment type="caution">
    <text evidence="4">The sequence shown here is derived from an EMBL/GenBank/DDBJ whole genome shotgun (WGS) entry which is preliminary data.</text>
</comment>
<name>A0A9Q0LEC2_ANAIG</name>
<dbReference type="CDD" id="cd00130">
    <property type="entry name" value="PAS"/>
    <property type="match status" value="1"/>
</dbReference>
<proteinExistence type="predicted"/>
<dbReference type="GO" id="GO:0006355">
    <property type="term" value="P:regulation of DNA-templated transcription"/>
    <property type="evidence" value="ECO:0007669"/>
    <property type="project" value="InterPro"/>
</dbReference>
<evidence type="ECO:0000256" key="1">
    <source>
        <dbReference type="SAM" id="Coils"/>
    </source>
</evidence>
<reference evidence="4" key="1">
    <citation type="submission" date="2022-10" db="EMBL/GenBank/DDBJ databases">
        <title>Novel sulphate-reducing endosymbionts in the free-living metamonad Anaeramoeba.</title>
        <authorList>
            <person name="Jerlstrom-Hultqvist J."/>
            <person name="Cepicka I."/>
            <person name="Gallot-Lavallee L."/>
            <person name="Salas-Leiva D."/>
            <person name="Curtis B.A."/>
            <person name="Zahonova K."/>
            <person name="Pipaliya S."/>
            <person name="Dacks J."/>
            <person name="Roger A.J."/>
        </authorList>
    </citation>
    <scope>NUCLEOTIDE SEQUENCE</scope>
    <source>
        <strain evidence="4">BMAN</strain>
    </source>
</reference>
<feature type="coiled-coil region" evidence="1">
    <location>
        <begin position="178"/>
        <end position="329"/>
    </location>
</feature>
<sequence>MGNLSFVLDEITPVVITNKIKNQKYKKLIKVTTEAMIALMNDGSFFDLNQTAVNLIGASSKNDILKSNYRIFIDPKQPHIDSNLETYLTSNLQELLEDSQKVVDFDLRLLGADSQIKWVHCWISPIYLQSSTVLQVILRPTKPQTKKVEQKISQEKSTESTETKERNSVLNWQELNENHEAFSQLQKLQNKITSLKNQRRKYKQKKREKEEQEHISQLKKIEELKKKIETVQNKYEIMEKNSQKDNNFLQSVSKHETLIQNNTDTINKLTLEKNDLQQKQEKKLEKLKDTLKSQLSQKEKELKKTENEIRRLSNRIKLIEEQKDNLKLLI</sequence>
<feature type="region of interest" description="Disordered" evidence="2">
    <location>
        <begin position="145"/>
        <end position="168"/>
    </location>
</feature>
<dbReference type="Pfam" id="PF00989">
    <property type="entry name" value="PAS"/>
    <property type="match status" value="1"/>
</dbReference>
<gene>
    <name evidence="4" type="ORF">M0811_01815</name>
</gene>
<evidence type="ECO:0000256" key="2">
    <source>
        <dbReference type="SAM" id="MobiDB-lite"/>
    </source>
</evidence>
<dbReference type="InterPro" id="IPR000014">
    <property type="entry name" value="PAS"/>
</dbReference>
<keyword evidence="5" id="KW-1185">Reference proteome</keyword>
<keyword evidence="1" id="KW-0175">Coiled coil</keyword>
<feature type="domain" description="PAS fold" evidence="3">
    <location>
        <begin position="25"/>
        <end position="138"/>
    </location>
</feature>